<comment type="caution">
    <text evidence="4">The sequence shown here is derived from an EMBL/GenBank/DDBJ whole genome shotgun (WGS) entry which is preliminary data.</text>
</comment>
<proteinExistence type="predicted"/>
<sequence>MKKNVVNRKQRITIPSLLMMMLAFSSCGEDKQNLPDRPELFEEKIVIANRNSGSLSFIDAIDNSVTKTLKLPDSEPMYVVYVPKTDRLYVGDRATKKIHVINPANQEIETSINVGAGIFHMWADGQGKELWVVNDMDNSISVINLQTNAVTTTIAIDAKPHDIFITKDGSTAYVSIFTTDRDMDKVYKYATSSYSKTAEINVGKEPHLYAFGEDKLYVPCQSGQLYTLDATSLEIISQKQYEGAHGITGSARKNALFVSNITGGQLYSIDPVTSDPFHEPVTTDNTPHNMVLNDEGDKMFVTHSGASANLVSIYSINAAQAISYSTSVTVENNPFGLTYYKRNINK</sequence>
<dbReference type="InterPro" id="IPR051200">
    <property type="entry name" value="Host-pathogen_enzymatic-act"/>
</dbReference>
<dbReference type="Gene3D" id="2.130.10.10">
    <property type="entry name" value="YVTN repeat-like/Quinoprotein amine dehydrogenase"/>
    <property type="match status" value="2"/>
</dbReference>
<feature type="domain" description="YNCE-like beta-propeller" evidence="3">
    <location>
        <begin position="93"/>
        <end position="207"/>
    </location>
</feature>
<dbReference type="Proteomes" id="UP001409291">
    <property type="component" value="Unassembled WGS sequence"/>
</dbReference>
<dbReference type="SUPFAM" id="SSF51004">
    <property type="entry name" value="C-terminal (heme d1) domain of cytochrome cd1-nitrite reductase"/>
    <property type="match status" value="1"/>
</dbReference>
<dbReference type="InterPro" id="IPR011964">
    <property type="entry name" value="YVTN_b-propeller_repeat"/>
</dbReference>
<dbReference type="EMBL" id="JBDJNQ010000008">
    <property type="protein sequence ID" value="MEN5378884.1"/>
    <property type="molecule type" value="Genomic_DNA"/>
</dbReference>
<dbReference type="PANTHER" id="PTHR47197">
    <property type="entry name" value="PROTEIN NIRF"/>
    <property type="match status" value="1"/>
</dbReference>
<dbReference type="RefSeq" id="WP_346581747.1">
    <property type="nucleotide sequence ID" value="NZ_JBDJNQ010000008.1"/>
</dbReference>
<name>A0ABV0BVQ7_9SPHI</name>
<dbReference type="InterPro" id="IPR015943">
    <property type="entry name" value="WD40/YVTN_repeat-like_dom_sf"/>
</dbReference>
<dbReference type="PROSITE" id="PS51257">
    <property type="entry name" value="PROKAR_LIPOPROTEIN"/>
    <property type="match status" value="1"/>
</dbReference>
<feature type="chain" id="PRO_5046867860" evidence="2">
    <location>
        <begin position="26"/>
        <end position="346"/>
    </location>
</feature>
<dbReference type="Pfam" id="PF21783">
    <property type="entry name" value="YNCE"/>
    <property type="match status" value="1"/>
</dbReference>
<evidence type="ECO:0000259" key="3">
    <source>
        <dbReference type="Pfam" id="PF21783"/>
    </source>
</evidence>
<keyword evidence="1 2" id="KW-0732">Signal</keyword>
<keyword evidence="5" id="KW-1185">Reference proteome</keyword>
<dbReference type="NCBIfam" id="TIGR02276">
    <property type="entry name" value="beta_rpt_yvtn"/>
    <property type="match status" value="1"/>
</dbReference>
<dbReference type="PANTHER" id="PTHR47197:SF3">
    <property type="entry name" value="DIHYDRO-HEME D1 DEHYDROGENASE"/>
    <property type="match status" value="1"/>
</dbReference>
<accession>A0ABV0BVQ7</accession>
<evidence type="ECO:0000256" key="1">
    <source>
        <dbReference type="ARBA" id="ARBA00022729"/>
    </source>
</evidence>
<gene>
    <name evidence="4" type="ORF">ABE541_16600</name>
</gene>
<feature type="signal peptide" evidence="2">
    <location>
        <begin position="1"/>
        <end position="25"/>
    </location>
</feature>
<evidence type="ECO:0000313" key="4">
    <source>
        <dbReference type="EMBL" id="MEN5378884.1"/>
    </source>
</evidence>
<evidence type="ECO:0000256" key="2">
    <source>
        <dbReference type="SAM" id="SignalP"/>
    </source>
</evidence>
<evidence type="ECO:0000313" key="5">
    <source>
        <dbReference type="Proteomes" id="UP001409291"/>
    </source>
</evidence>
<reference evidence="4 5" key="1">
    <citation type="submission" date="2024-04" db="EMBL/GenBank/DDBJ databases">
        <title>WGS of bacteria from Torrens River.</title>
        <authorList>
            <person name="Wyrsch E.R."/>
            <person name="Drigo B."/>
        </authorList>
    </citation>
    <scope>NUCLEOTIDE SEQUENCE [LARGE SCALE GENOMIC DNA]</scope>
    <source>
        <strain evidence="4 5">TWI391</strain>
    </source>
</reference>
<dbReference type="InterPro" id="IPR048433">
    <property type="entry name" value="YNCE-like_beta-prop"/>
</dbReference>
<dbReference type="InterPro" id="IPR011048">
    <property type="entry name" value="Haem_d1_sf"/>
</dbReference>
<protein>
    <submittedName>
        <fullName evidence="4">YncE family protein</fullName>
    </submittedName>
</protein>
<organism evidence="4 5">
    <name type="scientific">Sphingobacterium kitahiroshimense</name>
    <dbReference type="NCBI Taxonomy" id="470446"/>
    <lineage>
        <taxon>Bacteria</taxon>
        <taxon>Pseudomonadati</taxon>
        <taxon>Bacteroidota</taxon>
        <taxon>Sphingobacteriia</taxon>
        <taxon>Sphingobacteriales</taxon>
        <taxon>Sphingobacteriaceae</taxon>
        <taxon>Sphingobacterium</taxon>
    </lineage>
</organism>